<dbReference type="CDD" id="cd22268">
    <property type="entry name" value="DPBB_RlpA-like"/>
    <property type="match status" value="1"/>
</dbReference>
<dbReference type="EMBL" id="CP044016">
    <property type="protein sequence ID" value="QES89527.1"/>
    <property type="molecule type" value="Genomic_DNA"/>
</dbReference>
<proteinExistence type="predicted"/>
<dbReference type="OrthoDB" id="9779128at2"/>
<dbReference type="KEGG" id="arac:E0W69_012930"/>
<dbReference type="InterPro" id="IPR009009">
    <property type="entry name" value="RlpA-like_DPBB"/>
</dbReference>
<reference evidence="2 3" key="1">
    <citation type="submission" date="2019-09" db="EMBL/GenBank/DDBJ databases">
        <title>Complete genome sequence of Arachidicoccus sp. B3-10 isolated from apple orchard soil.</title>
        <authorList>
            <person name="Kim H.S."/>
            <person name="Han K.-I."/>
            <person name="Suh M.K."/>
            <person name="Lee K.C."/>
            <person name="Eom M.K."/>
            <person name="Kim J.-S."/>
            <person name="Kang S.W."/>
            <person name="Sin Y."/>
            <person name="Lee J.-S."/>
        </authorList>
    </citation>
    <scope>NUCLEOTIDE SEQUENCE [LARGE SCALE GENOMIC DNA]</scope>
    <source>
        <strain evidence="2 3">B3-10</strain>
    </source>
</reference>
<dbReference type="PANTHER" id="PTHR34183:SF8">
    <property type="entry name" value="ENDOLYTIC PEPTIDOGLYCAN TRANSGLYCOSYLASE RLPA-RELATED"/>
    <property type="match status" value="1"/>
</dbReference>
<dbReference type="InterPro" id="IPR036908">
    <property type="entry name" value="RlpA-like_sf"/>
</dbReference>
<dbReference type="Gene3D" id="2.40.40.10">
    <property type="entry name" value="RlpA-like domain"/>
    <property type="match status" value="1"/>
</dbReference>
<dbReference type="AlphaFoldDB" id="A0A5P2G2V2"/>
<evidence type="ECO:0000313" key="2">
    <source>
        <dbReference type="EMBL" id="QES89527.1"/>
    </source>
</evidence>
<feature type="domain" description="RlpA-like protein double-psi beta-barrel" evidence="1">
    <location>
        <begin position="46"/>
        <end position="135"/>
    </location>
</feature>
<accession>A0A5P2G2V2</accession>
<dbReference type="Proteomes" id="UP000292424">
    <property type="component" value="Chromosome"/>
</dbReference>
<sequence>MLVAKRGSFVIWQLLLFVGVVFICTKSYGQAKIQPANADHGKIVLGVASFYSKSLQGSETSTGETLDQDKMTGASNFFKLNAWVRVTNLSNNKSIVVRINDRMHQRMADRGRVIDVTRGGAIQLGYLYRGLTRVKLEEVPPNTKE</sequence>
<gene>
    <name evidence="2" type="ORF">E0W69_012930</name>
</gene>
<keyword evidence="3" id="KW-1185">Reference proteome</keyword>
<evidence type="ECO:0000313" key="3">
    <source>
        <dbReference type="Proteomes" id="UP000292424"/>
    </source>
</evidence>
<keyword evidence="2" id="KW-0449">Lipoprotein</keyword>
<name>A0A5P2G2V2_9BACT</name>
<dbReference type="PANTHER" id="PTHR34183">
    <property type="entry name" value="ENDOLYTIC PEPTIDOGLYCAN TRANSGLYCOSYLASE RLPA"/>
    <property type="match status" value="1"/>
</dbReference>
<evidence type="ECO:0000259" key="1">
    <source>
        <dbReference type="Pfam" id="PF03330"/>
    </source>
</evidence>
<protein>
    <submittedName>
        <fullName evidence="2">Septal ring lytic transglycosylase RlpA family lipoprotein</fullName>
    </submittedName>
</protein>
<organism evidence="2 3">
    <name type="scientific">Rhizosphaericola mali</name>
    <dbReference type="NCBI Taxonomy" id="2545455"/>
    <lineage>
        <taxon>Bacteria</taxon>
        <taxon>Pseudomonadati</taxon>
        <taxon>Bacteroidota</taxon>
        <taxon>Chitinophagia</taxon>
        <taxon>Chitinophagales</taxon>
        <taxon>Chitinophagaceae</taxon>
        <taxon>Rhizosphaericola</taxon>
    </lineage>
</organism>
<dbReference type="Pfam" id="PF03330">
    <property type="entry name" value="DPBB_1"/>
    <property type="match status" value="1"/>
</dbReference>